<evidence type="ECO:0000259" key="10">
    <source>
        <dbReference type="PROSITE" id="PS51123"/>
    </source>
</evidence>
<dbReference type="EMBL" id="FRFE01000003">
    <property type="protein sequence ID" value="SHO44603.1"/>
    <property type="molecule type" value="Genomic_DNA"/>
</dbReference>
<accession>A0A1M7XZL6</accession>
<dbReference type="NCBIfam" id="TIGR02802">
    <property type="entry name" value="Pal_lipo"/>
    <property type="match status" value="1"/>
</dbReference>
<dbReference type="InterPro" id="IPR014169">
    <property type="entry name" value="Pal_lipo_C"/>
</dbReference>
<dbReference type="CDD" id="cd07185">
    <property type="entry name" value="OmpA_C-like"/>
    <property type="match status" value="1"/>
</dbReference>
<keyword evidence="3 8" id="KW-0472">Membrane</keyword>
<dbReference type="STRING" id="1121416.SAMN02745220_00810"/>
<organism evidence="11 12">
    <name type="scientific">Desulfopila aestuarii DSM 18488</name>
    <dbReference type="NCBI Taxonomy" id="1121416"/>
    <lineage>
        <taxon>Bacteria</taxon>
        <taxon>Pseudomonadati</taxon>
        <taxon>Thermodesulfobacteriota</taxon>
        <taxon>Desulfobulbia</taxon>
        <taxon>Desulfobulbales</taxon>
        <taxon>Desulfocapsaceae</taxon>
        <taxon>Desulfopila</taxon>
    </lineage>
</organism>
<evidence type="ECO:0000256" key="3">
    <source>
        <dbReference type="ARBA" id="ARBA00023136"/>
    </source>
</evidence>
<keyword evidence="12" id="KW-1185">Reference proteome</keyword>
<evidence type="ECO:0000256" key="6">
    <source>
        <dbReference type="ARBA" id="ARBA00023288"/>
    </source>
</evidence>
<evidence type="ECO:0000313" key="11">
    <source>
        <dbReference type="EMBL" id="SHO44603.1"/>
    </source>
</evidence>
<keyword evidence="6 8" id="KW-0449">Lipoprotein</keyword>
<evidence type="ECO:0000256" key="1">
    <source>
        <dbReference type="ARBA" id="ARBA00022618"/>
    </source>
</evidence>
<dbReference type="Gene3D" id="3.30.1330.60">
    <property type="entry name" value="OmpA-like domain"/>
    <property type="match status" value="1"/>
</dbReference>
<dbReference type="OrthoDB" id="9809164at2"/>
<evidence type="ECO:0000313" key="12">
    <source>
        <dbReference type="Proteomes" id="UP000184603"/>
    </source>
</evidence>
<dbReference type="HAMAP" id="MF_02204">
    <property type="entry name" value="Pal"/>
    <property type="match status" value="1"/>
</dbReference>
<dbReference type="PANTHER" id="PTHR30329">
    <property type="entry name" value="STATOR ELEMENT OF FLAGELLAR MOTOR COMPLEX"/>
    <property type="match status" value="1"/>
</dbReference>
<dbReference type="PROSITE" id="PS51123">
    <property type="entry name" value="OMPA_2"/>
    <property type="match status" value="1"/>
</dbReference>
<dbReference type="InterPro" id="IPR006665">
    <property type="entry name" value="OmpA-like"/>
</dbReference>
<keyword evidence="7" id="KW-0131">Cell cycle</keyword>
<feature type="signal peptide" evidence="9">
    <location>
        <begin position="1"/>
        <end position="21"/>
    </location>
</feature>
<dbReference type="PROSITE" id="PS51257">
    <property type="entry name" value="PROKAR_LIPOPROTEIN"/>
    <property type="match status" value="1"/>
</dbReference>
<feature type="domain" description="OmpA-like" evidence="10">
    <location>
        <begin position="48"/>
        <end position="162"/>
    </location>
</feature>
<gene>
    <name evidence="8" type="primary">pal</name>
    <name evidence="11" type="ORF">SAMN02745220_00810</name>
</gene>
<comment type="similarity">
    <text evidence="8">Belongs to the Pal lipoprotein family.</text>
</comment>
<evidence type="ECO:0000256" key="4">
    <source>
        <dbReference type="ARBA" id="ARBA00023139"/>
    </source>
</evidence>
<dbReference type="PRINTS" id="PR01021">
    <property type="entry name" value="OMPADOMAIN"/>
</dbReference>
<evidence type="ECO:0000256" key="9">
    <source>
        <dbReference type="SAM" id="SignalP"/>
    </source>
</evidence>
<proteinExistence type="inferred from homology"/>
<dbReference type="InterPro" id="IPR036737">
    <property type="entry name" value="OmpA-like_sf"/>
</dbReference>
<keyword evidence="2 8" id="KW-0732">Signal</keyword>
<dbReference type="AlphaFoldDB" id="A0A1M7XZL6"/>
<dbReference type="InterPro" id="IPR006664">
    <property type="entry name" value="OMP_bac"/>
</dbReference>
<feature type="chain" id="PRO_5009929857" description="Peptidoglycan-associated lipoprotein" evidence="9">
    <location>
        <begin position="22"/>
        <end position="162"/>
    </location>
</feature>
<name>A0A1M7XZL6_9BACT</name>
<protein>
    <recommendedName>
        <fullName evidence="8">Peptidoglycan-associated lipoprotein</fullName>
        <shortName evidence="8">PAL</shortName>
    </recommendedName>
</protein>
<evidence type="ECO:0000256" key="2">
    <source>
        <dbReference type="ARBA" id="ARBA00022729"/>
    </source>
</evidence>
<dbReference type="PANTHER" id="PTHR30329:SF21">
    <property type="entry name" value="LIPOPROTEIN YIAD-RELATED"/>
    <property type="match status" value="1"/>
</dbReference>
<dbReference type="Proteomes" id="UP000184603">
    <property type="component" value="Unassembled WGS sequence"/>
</dbReference>
<reference evidence="11 12" key="1">
    <citation type="submission" date="2016-12" db="EMBL/GenBank/DDBJ databases">
        <authorList>
            <person name="Song W.-J."/>
            <person name="Kurnit D.M."/>
        </authorList>
    </citation>
    <scope>NUCLEOTIDE SEQUENCE [LARGE SCALE GENOMIC DNA]</scope>
    <source>
        <strain evidence="11 12">DSM 18488</strain>
    </source>
</reference>
<sequence length="162" mass="18048">MWRNVRVALPALVCVSLLTLSGCGTKKATDAEMKAGEESLDSNSTGISEGRTSAPMLPVYFEFDASDIKSDQESRIQVNADFLNKKQDVNIRIEGNCDPRGTNEYNMALGERRALAAKKYLMNLGVAESRMSTVSYGEERILLHGHDELSWAQNRRDDFVIE</sequence>
<evidence type="ECO:0000256" key="5">
    <source>
        <dbReference type="ARBA" id="ARBA00023237"/>
    </source>
</evidence>
<dbReference type="GO" id="GO:0009279">
    <property type="term" value="C:cell outer membrane"/>
    <property type="evidence" value="ECO:0007669"/>
    <property type="project" value="UniProtKB-SubCell"/>
</dbReference>
<dbReference type="InterPro" id="IPR039001">
    <property type="entry name" value="Pal"/>
</dbReference>
<keyword evidence="1" id="KW-0132">Cell division</keyword>
<dbReference type="Pfam" id="PF00691">
    <property type="entry name" value="OmpA"/>
    <property type="match status" value="1"/>
</dbReference>
<comment type="subcellular location">
    <subcellularLocation>
        <location evidence="8">Cell outer membrane</location>
        <topology evidence="8">Lipid-anchor</topology>
    </subcellularLocation>
</comment>
<dbReference type="SUPFAM" id="SSF103088">
    <property type="entry name" value="OmpA-like"/>
    <property type="match status" value="1"/>
</dbReference>
<dbReference type="GO" id="GO:0051301">
    <property type="term" value="P:cell division"/>
    <property type="evidence" value="ECO:0007669"/>
    <property type="project" value="UniProtKB-KW"/>
</dbReference>
<evidence type="ECO:0000256" key="7">
    <source>
        <dbReference type="ARBA" id="ARBA00023306"/>
    </source>
</evidence>
<keyword evidence="5 8" id="KW-0998">Cell outer membrane</keyword>
<evidence type="ECO:0000256" key="8">
    <source>
        <dbReference type="HAMAP-Rule" id="MF_02204"/>
    </source>
</evidence>
<dbReference type="InterPro" id="IPR050330">
    <property type="entry name" value="Bact_OuterMem_StrucFunc"/>
</dbReference>
<dbReference type="RefSeq" id="WP_073612166.1">
    <property type="nucleotide sequence ID" value="NZ_FRFE01000003.1"/>
</dbReference>
<keyword evidence="4 8" id="KW-0564">Palmitate</keyword>